<dbReference type="AlphaFoldDB" id="L0GXN4"/>
<dbReference type="eggNOG" id="COG0848">
    <property type="taxonomic scope" value="Bacteria"/>
</dbReference>
<evidence type="ECO:0000256" key="1">
    <source>
        <dbReference type="ARBA" id="ARBA00004162"/>
    </source>
</evidence>
<keyword evidence="3" id="KW-1003">Cell membrane</keyword>
<comment type="subcellular location">
    <subcellularLocation>
        <location evidence="1">Cell membrane</location>
        <topology evidence="1">Single-pass membrane protein</topology>
    </subcellularLocation>
    <subcellularLocation>
        <location evidence="7">Cell membrane</location>
        <topology evidence="7">Single-pass type II membrane protein</topology>
    </subcellularLocation>
</comment>
<evidence type="ECO:0000256" key="6">
    <source>
        <dbReference type="ARBA" id="ARBA00023136"/>
    </source>
</evidence>
<comment type="similarity">
    <text evidence="2 7">Belongs to the ExbD/TolR family.</text>
</comment>
<dbReference type="Gene3D" id="3.30.420.270">
    <property type="match status" value="1"/>
</dbReference>
<organism evidence="9 10">
    <name type="scientific">Thioflavicoccus mobilis 8321</name>
    <dbReference type="NCBI Taxonomy" id="765912"/>
    <lineage>
        <taxon>Bacteria</taxon>
        <taxon>Pseudomonadati</taxon>
        <taxon>Pseudomonadota</taxon>
        <taxon>Gammaproteobacteria</taxon>
        <taxon>Chromatiales</taxon>
        <taxon>Chromatiaceae</taxon>
        <taxon>Thioflavicoccus</taxon>
    </lineage>
</organism>
<reference evidence="9 10" key="1">
    <citation type="submission" date="2011-09" db="EMBL/GenBank/DDBJ databases">
        <title>Complete sequence of chromosome of Thioflavicoccus mobilis 8321.</title>
        <authorList>
            <consortium name="US DOE Joint Genome Institute"/>
            <person name="Lucas S."/>
            <person name="Han J."/>
            <person name="Lapidus A."/>
            <person name="Cheng J.-F."/>
            <person name="Goodwin L."/>
            <person name="Pitluck S."/>
            <person name="Peters L."/>
            <person name="Ovchinnikova G."/>
            <person name="Lu M."/>
            <person name="Detter J.C."/>
            <person name="Han C."/>
            <person name="Tapia R."/>
            <person name="Land M."/>
            <person name="Hauser L."/>
            <person name="Kyrpides N."/>
            <person name="Ivanova N."/>
            <person name="Pagani I."/>
            <person name="Vogl K."/>
            <person name="Liu Z."/>
            <person name="Imhoff J."/>
            <person name="Thiel V."/>
            <person name="Frigaard N.-U."/>
            <person name="Bryant D."/>
            <person name="Woyke T."/>
        </authorList>
    </citation>
    <scope>NUCLEOTIDE SEQUENCE [LARGE SCALE GENOMIC DNA]</scope>
    <source>
        <strain evidence="9 10">8321</strain>
    </source>
</reference>
<evidence type="ECO:0000256" key="2">
    <source>
        <dbReference type="ARBA" id="ARBA00005811"/>
    </source>
</evidence>
<evidence type="ECO:0000256" key="3">
    <source>
        <dbReference type="ARBA" id="ARBA00022475"/>
    </source>
</evidence>
<gene>
    <name evidence="9" type="ORF">Thimo_2802</name>
</gene>
<name>L0GXN4_9GAMM</name>
<dbReference type="Proteomes" id="UP000010816">
    <property type="component" value="Chromosome"/>
</dbReference>
<evidence type="ECO:0000256" key="4">
    <source>
        <dbReference type="ARBA" id="ARBA00022692"/>
    </source>
</evidence>
<keyword evidence="5 8" id="KW-1133">Transmembrane helix</keyword>
<dbReference type="OrthoDB" id="9793581at2"/>
<dbReference type="InterPro" id="IPR003400">
    <property type="entry name" value="ExbD"/>
</dbReference>
<evidence type="ECO:0000313" key="10">
    <source>
        <dbReference type="Proteomes" id="UP000010816"/>
    </source>
</evidence>
<dbReference type="GO" id="GO:0022857">
    <property type="term" value="F:transmembrane transporter activity"/>
    <property type="evidence" value="ECO:0007669"/>
    <property type="project" value="InterPro"/>
</dbReference>
<keyword evidence="6 8" id="KW-0472">Membrane</keyword>
<keyword evidence="7" id="KW-0653">Protein transport</keyword>
<feature type="transmembrane region" description="Helical" evidence="8">
    <location>
        <begin position="21"/>
        <end position="43"/>
    </location>
</feature>
<evidence type="ECO:0000256" key="5">
    <source>
        <dbReference type="ARBA" id="ARBA00022989"/>
    </source>
</evidence>
<dbReference type="GO" id="GO:0005886">
    <property type="term" value="C:plasma membrane"/>
    <property type="evidence" value="ECO:0007669"/>
    <property type="project" value="UniProtKB-SubCell"/>
</dbReference>
<keyword evidence="7" id="KW-0813">Transport</keyword>
<dbReference type="STRING" id="765912.Thimo_2802"/>
<dbReference type="Pfam" id="PF02472">
    <property type="entry name" value="ExbD"/>
    <property type="match status" value="1"/>
</dbReference>
<dbReference type="HOGENOM" id="CLU_085305_4_0_6"/>
<dbReference type="EMBL" id="CP003051">
    <property type="protein sequence ID" value="AGA91508.1"/>
    <property type="molecule type" value="Genomic_DNA"/>
</dbReference>
<evidence type="ECO:0000256" key="7">
    <source>
        <dbReference type="RuleBase" id="RU003879"/>
    </source>
</evidence>
<dbReference type="GO" id="GO:0015031">
    <property type="term" value="P:protein transport"/>
    <property type="evidence" value="ECO:0007669"/>
    <property type="project" value="UniProtKB-KW"/>
</dbReference>
<sequence>MRLPPRPWHRPREPIGPLVDIVFLLLIFFLLAGTLEPVLPLAVAPPHATRPGVPLDGPIRVQLAADGRLGLDGQVVSDAALATAIGARLAGTEPPPAVQVEADGDASSGAVLDLLGRLRTAGAERLALVTIAESPRADD</sequence>
<accession>L0GXN4</accession>
<proteinExistence type="inferred from homology"/>
<keyword evidence="4 7" id="KW-0812">Transmembrane</keyword>
<dbReference type="PANTHER" id="PTHR30558">
    <property type="entry name" value="EXBD MEMBRANE COMPONENT OF PMF-DRIVEN MACROMOLECULE IMPORT SYSTEM"/>
    <property type="match status" value="1"/>
</dbReference>
<evidence type="ECO:0000256" key="8">
    <source>
        <dbReference type="SAM" id="Phobius"/>
    </source>
</evidence>
<evidence type="ECO:0000313" key="9">
    <source>
        <dbReference type="EMBL" id="AGA91508.1"/>
    </source>
</evidence>
<keyword evidence="10" id="KW-1185">Reference proteome</keyword>
<dbReference type="RefSeq" id="WP_015281640.1">
    <property type="nucleotide sequence ID" value="NC_019940.1"/>
</dbReference>
<dbReference type="KEGG" id="tmb:Thimo_2802"/>
<protein>
    <submittedName>
        <fullName evidence="9">Biopolymer transport protein</fullName>
    </submittedName>
</protein>